<dbReference type="Proteomes" id="UP000578686">
    <property type="component" value="Unassembled WGS sequence"/>
</dbReference>
<dbReference type="PANTHER" id="PTHR16305:SF35">
    <property type="entry name" value="TRANSCRIPTIONAL ACTIVATOR DOMAIN"/>
    <property type="match status" value="1"/>
</dbReference>
<sequence length="971" mass="105593">MRDEHADGGISTVLTERTEILERLDELLVQSARGRGAIAVISGSTAMGKTTMLDAVADMATSAGSTVLSVVSAPHERGLPFAALAQLFHALDARVPGTGVPDIGVPEGARLIGPSGMVGGPPHSAAHDDLVAVARQTHRVVAELAAERPLLITVDDVQHTDAATLFCLRYLAQRLTQLSVTLVLSRGAAVGEQPPRILYDLLYQTSVRRFHLGPLSRAGIRELAASRLPFVPAEELVTEIHTLSVGNPLLVQALIEELRLRAEPDVFAGHFPWASDGSPVKQDPEAELPTGHVFQQVVLACLHRLGPRAVRIAQCIALLDKAATPLLLSRLSGIDAEMIRRYLWLLTGVGVLDGARFRHPGIQQAVLREMPADETTDLRHRAASLLHDNGAPPQAIAVHLLNAGPLCEEWVVPVLQRAARHALAEAEVLEAIRYLELARECCSEEQDRLSVTAHYAYAQWQLRPADSAQHFLTLKGPVIGGRLPAEDSARLAEGMLFHLNLDDGLEVIDQLNDGDGDGEAEADEHMATALHGTRLLMAAEFPGLLDRPRRPLPTTAVSATSTSELRARHALARTLERGADEYAVALAEQVLQGSQSPAPWRLQGLQAALLALCYADELDTARRWYEILVADSRRYDVPVWQGLLETAGALISLRRGQLAEAARQAEIAYSRLSGSRWNISGTFALAILIEARTSMGDHKAAAKHLAPEPPPALFHTRAGLHYLYARGRHHLATGNTYMALSDFLECGTLMHRWNVDTPALVPWRLGAAEAWLRLGDRERAARLVEKQVAMPDTGLTRSRGMALHGLALVQPTAKQPPVLLDAFRQLEISGAWYEAAAVLVELSRAYQQLGEKARARQTARRAWRLAKSCGAESMCQALLPTTMPKSTETKESAAPSVGDRSDQGGFGGLSESERRVAILAAQGYANREIADRLFITVSTVEQHLTRVYRKMGIRNREQLLVGAHAVSYETV</sequence>
<dbReference type="PANTHER" id="PTHR16305">
    <property type="entry name" value="TESTICULAR SOLUBLE ADENYLYL CYCLASE"/>
    <property type="match status" value="1"/>
</dbReference>
<gene>
    <name evidence="5" type="ORF">HCN56_05265</name>
</gene>
<dbReference type="Pfam" id="PF13191">
    <property type="entry name" value="AAA_16"/>
    <property type="match status" value="1"/>
</dbReference>
<dbReference type="InterPro" id="IPR000792">
    <property type="entry name" value="Tscrpt_reg_LuxR_C"/>
</dbReference>
<dbReference type="AlphaFoldDB" id="A0A7X6CYP5"/>
<dbReference type="SUPFAM" id="SSF52540">
    <property type="entry name" value="P-loop containing nucleoside triphosphate hydrolases"/>
    <property type="match status" value="1"/>
</dbReference>
<evidence type="ECO:0000313" key="5">
    <source>
        <dbReference type="EMBL" id="NJQ05004.1"/>
    </source>
</evidence>
<feature type="domain" description="HTH luxR-type" evidence="4">
    <location>
        <begin position="902"/>
        <end position="967"/>
    </location>
</feature>
<dbReference type="InterPro" id="IPR016032">
    <property type="entry name" value="Sig_transdc_resp-reg_C-effctor"/>
</dbReference>
<dbReference type="InterPro" id="IPR027417">
    <property type="entry name" value="P-loop_NTPase"/>
</dbReference>
<evidence type="ECO:0000256" key="1">
    <source>
        <dbReference type="ARBA" id="ARBA00022741"/>
    </source>
</evidence>
<reference evidence="5 6" key="1">
    <citation type="submission" date="2020-03" db="EMBL/GenBank/DDBJ databases">
        <title>Draft genome of Streptomyces sp. ventii, isolated from the Axial Seamount in the Pacific Ocean, and resequencing of the two type strains Streptomyces lonarensis strain NCL 716 and Streptomyces bohaiensis strain 11A07.</title>
        <authorList>
            <person name="Loughran R.M."/>
            <person name="Pfannmuller K.M."/>
            <person name="Wasson B.J."/>
            <person name="Deadmond M.C."/>
            <person name="Paddock B.E."/>
            <person name="Koyack M.J."/>
            <person name="Gallegos D.A."/>
            <person name="Mitchell E.A."/>
            <person name="Ushijima B."/>
            <person name="Saw J.H."/>
            <person name="Mcphail K.L."/>
            <person name="Videau P."/>
        </authorList>
    </citation>
    <scope>NUCLEOTIDE SEQUENCE [LARGE SCALE GENOMIC DNA]</scope>
    <source>
        <strain evidence="5 6">NCL716</strain>
    </source>
</reference>
<dbReference type="GO" id="GO:0005737">
    <property type="term" value="C:cytoplasm"/>
    <property type="evidence" value="ECO:0007669"/>
    <property type="project" value="TreeGrafter"/>
</dbReference>
<dbReference type="GO" id="GO:0005524">
    <property type="term" value="F:ATP binding"/>
    <property type="evidence" value="ECO:0007669"/>
    <property type="project" value="UniProtKB-KW"/>
</dbReference>
<dbReference type="PROSITE" id="PS50043">
    <property type="entry name" value="HTH_LUXR_2"/>
    <property type="match status" value="1"/>
</dbReference>
<dbReference type="Gene3D" id="3.40.50.300">
    <property type="entry name" value="P-loop containing nucleotide triphosphate hydrolases"/>
    <property type="match status" value="1"/>
</dbReference>
<evidence type="ECO:0000256" key="3">
    <source>
        <dbReference type="SAM" id="MobiDB-lite"/>
    </source>
</evidence>
<proteinExistence type="predicted"/>
<organism evidence="5 6">
    <name type="scientific">Streptomyces lonarensis</name>
    <dbReference type="NCBI Taxonomy" id="700599"/>
    <lineage>
        <taxon>Bacteria</taxon>
        <taxon>Bacillati</taxon>
        <taxon>Actinomycetota</taxon>
        <taxon>Actinomycetes</taxon>
        <taxon>Kitasatosporales</taxon>
        <taxon>Streptomycetaceae</taxon>
        <taxon>Streptomyces</taxon>
    </lineage>
</organism>
<keyword evidence="2" id="KW-0067">ATP-binding</keyword>
<accession>A0A7X6CYP5</accession>
<evidence type="ECO:0000313" key="6">
    <source>
        <dbReference type="Proteomes" id="UP000578686"/>
    </source>
</evidence>
<dbReference type="SMART" id="SM00421">
    <property type="entry name" value="HTH_LUXR"/>
    <property type="match status" value="1"/>
</dbReference>
<dbReference type="GO" id="GO:0006355">
    <property type="term" value="P:regulation of DNA-templated transcription"/>
    <property type="evidence" value="ECO:0007669"/>
    <property type="project" value="InterPro"/>
</dbReference>
<dbReference type="GO" id="GO:0003677">
    <property type="term" value="F:DNA binding"/>
    <property type="evidence" value="ECO:0007669"/>
    <property type="project" value="InterPro"/>
</dbReference>
<dbReference type="PRINTS" id="PR00038">
    <property type="entry name" value="HTHLUXR"/>
</dbReference>
<comment type="caution">
    <text evidence="5">The sequence shown here is derived from an EMBL/GenBank/DDBJ whole genome shotgun (WGS) entry which is preliminary data.</text>
</comment>
<dbReference type="InterPro" id="IPR036388">
    <property type="entry name" value="WH-like_DNA-bd_sf"/>
</dbReference>
<keyword evidence="1" id="KW-0547">Nucleotide-binding</keyword>
<keyword evidence="6" id="KW-1185">Reference proteome</keyword>
<dbReference type="Pfam" id="PF00196">
    <property type="entry name" value="GerE"/>
    <property type="match status" value="1"/>
</dbReference>
<evidence type="ECO:0000259" key="4">
    <source>
        <dbReference type="PROSITE" id="PS50043"/>
    </source>
</evidence>
<dbReference type="PROSITE" id="PS00622">
    <property type="entry name" value="HTH_LUXR_1"/>
    <property type="match status" value="1"/>
</dbReference>
<evidence type="ECO:0000256" key="2">
    <source>
        <dbReference type="ARBA" id="ARBA00022840"/>
    </source>
</evidence>
<dbReference type="InterPro" id="IPR041664">
    <property type="entry name" value="AAA_16"/>
</dbReference>
<dbReference type="Gene3D" id="1.10.10.10">
    <property type="entry name" value="Winged helix-like DNA-binding domain superfamily/Winged helix DNA-binding domain"/>
    <property type="match status" value="1"/>
</dbReference>
<dbReference type="SUPFAM" id="SSF46894">
    <property type="entry name" value="C-terminal effector domain of the bipartite response regulators"/>
    <property type="match status" value="1"/>
</dbReference>
<dbReference type="CDD" id="cd06170">
    <property type="entry name" value="LuxR_C_like"/>
    <property type="match status" value="1"/>
</dbReference>
<protein>
    <submittedName>
        <fullName evidence="5">AAA family ATPase</fullName>
    </submittedName>
</protein>
<dbReference type="GO" id="GO:0004016">
    <property type="term" value="F:adenylate cyclase activity"/>
    <property type="evidence" value="ECO:0007669"/>
    <property type="project" value="TreeGrafter"/>
</dbReference>
<feature type="region of interest" description="Disordered" evidence="3">
    <location>
        <begin position="883"/>
        <end position="909"/>
    </location>
</feature>
<name>A0A7X6CYP5_9ACTN</name>
<dbReference type="EMBL" id="JAAVJD010000022">
    <property type="protein sequence ID" value="NJQ05004.1"/>
    <property type="molecule type" value="Genomic_DNA"/>
</dbReference>